<dbReference type="RefSeq" id="WP_184663456.1">
    <property type="nucleotide sequence ID" value="NZ_JACHHB010000004.1"/>
</dbReference>
<reference evidence="1 2" key="1">
    <citation type="submission" date="2020-08" db="EMBL/GenBank/DDBJ databases">
        <title>Genomic Encyclopedia of Type Strains, Phase IV (KMG-IV): sequencing the most valuable type-strain genomes for metagenomic binning, comparative biology and taxonomic classification.</title>
        <authorList>
            <person name="Goeker M."/>
        </authorList>
    </citation>
    <scope>NUCLEOTIDE SEQUENCE [LARGE SCALE GENOMIC DNA]</scope>
    <source>
        <strain evidence="1 2">DSM 24696</strain>
    </source>
</reference>
<evidence type="ECO:0000313" key="2">
    <source>
        <dbReference type="Proteomes" id="UP000551878"/>
    </source>
</evidence>
<dbReference type="Proteomes" id="UP000551878">
    <property type="component" value="Unassembled WGS sequence"/>
</dbReference>
<proteinExistence type="predicted"/>
<sequence>MVVQDLIESRELFADETKEGVFIVYEKFETGDCQCDGRTLREIECDEVKEIVQIFQGSQEGNASLVNVESYCVGEQFATLEDVKTDIRNRYEDLFLVPVH</sequence>
<keyword evidence="2" id="KW-1185">Reference proteome</keyword>
<dbReference type="AlphaFoldDB" id="A0A840QNQ4"/>
<dbReference type="EMBL" id="JACHHB010000004">
    <property type="protein sequence ID" value="MBB5173004.1"/>
    <property type="molecule type" value="Genomic_DNA"/>
</dbReference>
<evidence type="ECO:0000313" key="1">
    <source>
        <dbReference type="EMBL" id="MBB5173004.1"/>
    </source>
</evidence>
<organism evidence="1 2">
    <name type="scientific">Texcoconibacillus texcoconensis</name>
    <dbReference type="NCBI Taxonomy" id="1095777"/>
    <lineage>
        <taxon>Bacteria</taxon>
        <taxon>Bacillati</taxon>
        <taxon>Bacillota</taxon>
        <taxon>Bacilli</taxon>
        <taxon>Bacillales</taxon>
        <taxon>Bacillaceae</taxon>
        <taxon>Texcoconibacillus</taxon>
    </lineage>
</organism>
<protein>
    <submittedName>
        <fullName evidence="1">Uncharacterized protein</fullName>
    </submittedName>
</protein>
<name>A0A840QNQ4_9BACI</name>
<gene>
    <name evidence="1" type="ORF">HNQ41_001167</name>
</gene>
<accession>A0A840QNQ4</accession>
<comment type="caution">
    <text evidence="1">The sequence shown here is derived from an EMBL/GenBank/DDBJ whole genome shotgun (WGS) entry which is preliminary data.</text>
</comment>